<comment type="caution">
    <text evidence="3">The sequence shown here is derived from an EMBL/GenBank/DDBJ whole genome shotgun (WGS) entry which is preliminary data.</text>
</comment>
<gene>
    <name evidence="3" type="ORF">CcCBS67573_g08578</name>
</gene>
<comment type="similarity">
    <text evidence="1">Belongs to the EMC8/EMC9 family.</text>
</comment>
<dbReference type="AlphaFoldDB" id="A0A507EKA7"/>
<organism evidence="3 4">
    <name type="scientific">Chytriomyces confervae</name>
    <dbReference type="NCBI Taxonomy" id="246404"/>
    <lineage>
        <taxon>Eukaryota</taxon>
        <taxon>Fungi</taxon>
        <taxon>Fungi incertae sedis</taxon>
        <taxon>Chytridiomycota</taxon>
        <taxon>Chytridiomycota incertae sedis</taxon>
        <taxon>Chytridiomycetes</taxon>
        <taxon>Chytridiales</taxon>
        <taxon>Chytriomycetaceae</taxon>
        <taxon>Chytriomyces</taxon>
    </lineage>
</organism>
<evidence type="ECO:0000259" key="2">
    <source>
        <dbReference type="PROSITE" id="PS50249"/>
    </source>
</evidence>
<dbReference type="InterPro" id="IPR037518">
    <property type="entry name" value="MPN"/>
</dbReference>
<keyword evidence="4" id="KW-1185">Reference proteome</keyword>
<reference evidence="3 4" key="1">
    <citation type="journal article" date="2019" name="Sci. Rep.">
        <title>Comparative genomics of chytrid fungi reveal insights into the obligate biotrophic and pathogenic lifestyle of Synchytrium endobioticum.</title>
        <authorList>
            <person name="van de Vossenberg B.T.L.H."/>
            <person name="Warris S."/>
            <person name="Nguyen H.D.T."/>
            <person name="van Gent-Pelzer M.P.E."/>
            <person name="Joly D.L."/>
            <person name="van de Geest H.C."/>
            <person name="Bonants P.J.M."/>
            <person name="Smith D.S."/>
            <person name="Levesque C.A."/>
            <person name="van der Lee T.A.J."/>
        </authorList>
    </citation>
    <scope>NUCLEOTIDE SEQUENCE [LARGE SCALE GENOMIC DNA]</scope>
    <source>
        <strain evidence="3 4">CBS 675.73</strain>
    </source>
</reference>
<evidence type="ECO:0000313" key="3">
    <source>
        <dbReference type="EMBL" id="TPX63825.1"/>
    </source>
</evidence>
<dbReference type="InterPro" id="IPR005366">
    <property type="entry name" value="EMC8/9"/>
</dbReference>
<dbReference type="Pfam" id="PF03665">
    <property type="entry name" value="UPF0172"/>
    <property type="match status" value="1"/>
</dbReference>
<sequence length="195" mass="20755">MGTVLTPTAYAKLVLHAAKHPSQSVFGLLLGTGNEAIDVVPVTHNFLALSSVFEAAIEQTNLYAATQSSQLRIIGAYVANANLEDTELSPLAAHLALAAAGGVDAPVVLVIDNAKILDGEKSLGLLPFKQQNGAWKPAQGVVTLKGDVFKTLQLIRKALETNFQSLVYDFDNHLDNAALDWLKNGQITQALQLKA</sequence>
<dbReference type="PROSITE" id="PS50249">
    <property type="entry name" value="MPN"/>
    <property type="match status" value="1"/>
</dbReference>
<protein>
    <recommendedName>
        <fullName evidence="2">MPN domain-containing protein</fullName>
    </recommendedName>
</protein>
<proteinExistence type="inferred from homology"/>
<dbReference type="EMBL" id="QEAP01000582">
    <property type="protein sequence ID" value="TPX63825.1"/>
    <property type="molecule type" value="Genomic_DNA"/>
</dbReference>
<accession>A0A507EKA7</accession>
<evidence type="ECO:0000313" key="4">
    <source>
        <dbReference type="Proteomes" id="UP000320333"/>
    </source>
</evidence>
<name>A0A507EKA7_9FUNG</name>
<evidence type="ECO:0000256" key="1">
    <source>
        <dbReference type="ARBA" id="ARBA00007461"/>
    </source>
</evidence>
<dbReference type="STRING" id="246404.A0A507EKA7"/>
<dbReference type="OrthoDB" id="194468at2759"/>
<dbReference type="GO" id="GO:0072546">
    <property type="term" value="C:EMC complex"/>
    <property type="evidence" value="ECO:0007669"/>
    <property type="project" value="InterPro"/>
</dbReference>
<dbReference type="PANTHER" id="PTHR12941">
    <property type="entry name" value="ER MEMBRANE PROTEIN COMPLEX"/>
    <property type="match status" value="1"/>
</dbReference>
<dbReference type="PANTHER" id="PTHR12941:SF10">
    <property type="entry name" value="ER MEMBRANE PROTEIN COMPLEX SUBUNIT 8_9 HOMOLOG"/>
    <property type="match status" value="1"/>
</dbReference>
<feature type="domain" description="MPN" evidence="2">
    <location>
        <begin position="3"/>
        <end position="134"/>
    </location>
</feature>
<dbReference type="Proteomes" id="UP000320333">
    <property type="component" value="Unassembled WGS sequence"/>
</dbReference>